<dbReference type="Proteomes" id="UP001451303">
    <property type="component" value="Unassembled WGS sequence"/>
</dbReference>
<keyword evidence="2" id="KW-1185">Reference proteome</keyword>
<feature type="non-terminal residue" evidence="1">
    <location>
        <position position="1"/>
    </location>
</feature>
<proteinExistence type="predicted"/>
<protein>
    <submittedName>
        <fullName evidence="1">Uncharacterized protein</fullName>
    </submittedName>
</protein>
<evidence type="ECO:0000313" key="1">
    <source>
        <dbReference type="EMBL" id="KAL0471805.1"/>
    </source>
</evidence>
<sequence>KTICREGGVLFIKKFRRLAPLNSYEEAATSFREKFNYNFAPLGVDNSNSPA</sequence>
<comment type="caution">
    <text evidence="1">The sequence shown here is derived from an EMBL/GenBank/DDBJ whole genome shotgun (WGS) entry which is preliminary data.</text>
</comment>
<organism evidence="1 2">
    <name type="scientific">Neurospora intermedia</name>
    <dbReference type="NCBI Taxonomy" id="5142"/>
    <lineage>
        <taxon>Eukaryota</taxon>
        <taxon>Fungi</taxon>
        <taxon>Dikarya</taxon>
        <taxon>Ascomycota</taxon>
        <taxon>Pezizomycotina</taxon>
        <taxon>Sordariomycetes</taxon>
        <taxon>Sordariomycetidae</taxon>
        <taxon>Sordariales</taxon>
        <taxon>Sordariaceae</taxon>
        <taxon>Neurospora</taxon>
    </lineage>
</organism>
<evidence type="ECO:0000313" key="2">
    <source>
        <dbReference type="Proteomes" id="UP001451303"/>
    </source>
</evidence>
<gene>
    <name evidence="1" type="ORF">QR685DRAFT_439849</name>
</gene>
<dbReference type="EMBL" id="JAVLET010000003">
    <property type="protein sequence ID" value="KAL0471805.1"/>
    <property type="molecule type" value="Genomic_DNA"/>
</dbReference>
<reference evidence="1 2" key="1">
    <citation type="submission" date="2023-09" db="EMBL/GenBank/DDBJ databases">
        <title>Multi-omics analysis of a traditional fermented food reveals byproduct-associated fungal strains for waste-to-food upcycling.</title>
        <authorList>
            <consortium name="Lawrence Berkeley National Laboratory"/>
            <person name="Rekdal V.M."/>
            <person name="Villalobos-Escobedo J.M."/>
            <person name="Rodriguez-Valeron N."/>
            <person name="Garcia M.O."/>
            <person name="Vasquez D.P."/>
            <person name="Damayanti I."/>
            <person name="Sorensen P.M."/>
            <person name="Baidoo E.E."/>
            <person name="De Carvalho A.C."/>
            <person name="Riley R."/>
            <person name="Lipzen A."/>
            <person name="He G."/>
            <person name="Yan M."/>
            <person name="Haridas S."/>
            <person name="Daum C."/>
            <person name="Yoshinaga Y."/>
            <person name="Ng V."/>
            <person name="Grigoriev I.V."/>
            <person name="Munk R."/>
            <person name="Nuraida L."/>
            <person name="Wijaya C.H."/>
            <person name="Morales P.-C."/>
            <person name="Keasling J.D."/>
        </authorList>
    </citation>
    <scope>NUCLEOTIDE SEQUENCE [LARGE SCALE GENOMIC DNA]</scope>
    <source>
        <strain evidence="1 2">FGSC 2613</strain>
    </source>
</reference>
<accession>A0ABR3DGJ8</accession>
<name>A0ABR3DGJ8_NEUIN</name>